<protein>
    <submittedName>
        <fullName evidence="1">Uncharacterized protein</fullName>
    </submittedName>
</protein>
<evidence type="ECO:0000313" key="1">
    <source>
        <dbReference type="EMBL" id="KIO29840.1"/>
    </source>
</evidence>
<dbReference type="Proteomes" id="UP000054248">
    <property type="component" value="Unassembled WGS sequence"/>
</dbReference>
<name>A0A0C3QF00_9AGAM</name>
<gene>
    <name evidence="1" type="ORF">M407DRAFT_242484</name>
</gene>
<dbReference type="AlphaFoldDB" id="A0A0C3QF00"/>
<dbReference type="HOGENOM" id="CLU_1595770_0_0_1"/>
<proteinExistence type="predicted"/>
<reference evidence="2" key="2">
    <citation type="submission" date="2015-01" db="EMBL/GenBank/DDBJ databases">
        <title>Evolutionary Origins and Diversification of the Mycorrhizal Mutualists.</title>
        <authorList>
            <consortium name="DOE Joint Genome Institute"/>
            <consortium name="Mycorrhizal Genomics Consortium"/>
            <person name="Kohler A."/>
            <person name="Kuo A."/>
            <person name="Nagy L.G."/>
            <person name="Floudas D."/>
            <person name="Copeland A."/>
            <person name="Barry K.W."/>
            <person name="Cichocki N."/>
            <person name="Veneault-Fourrey C."/>
            <person name="LaButti K."/>
            <person name="Lindquist E.A."/>
            <person name="Lipzen A."/>
            <person name="Lundell T."/>
            <person name="Morin E."/>
            <person name="Murat C."/>
            <person name="Riley R."/>
            <person name="Ohm R."/>
            <person name="Sun H."/>
            <person name="Tunlid A."/>
            <person name="Henrissat B."/>
            <person name="Grigoriev I.V."/>
            <person name="Hibbett D.S."/>
            <person name="Martin F."/>
        </authorList>
    </citation>
    <scope>NUCLEOTIDE SEQUENCE [LARGE SCALE GENOMIC DNA]</scope>
    <source>
        <strain evidence="2">MUT 4182</strain>
    </source>
</reference>
<reference evidence="1 2" key="1">
    <citation type="submission" date="2014-04" db="EMBL/GenBank/DDBJ databases">
        <authorList>
            <consortium name="DOE Joint Genome Institute"/>
            <person name="Kuo A."/>
            <person name="Girlanda M."/>
            <person name="Perotto S."/>
            <person name="Kohler A."/>
            <person name="Nagy L.G."/>
            <person name="Floudas D."/>
            <person name="Copeland A."/>
            <person name="Barry K.W."/>
            <person name="Cichocki N."/>
            <person name="Veneault-Fourrey C."/>
            <person name="LaButti K."/>
            <person name="Lindquist E.A."/>
            <person name="Lipzen A."/>
            <person name="Lundell T."/>
            <person name="Morin E."/>
            <person name="Murat C."/>
            <person name="Sun H."/>
            <person name="Tunlid A."/>
            <person name="Henrissat B."/>
            <person name="Grigoriev I.V."/>
            <person name="Hibbett D.S."/>
            <person name="Martin F."/>
            <person name="Nordberg H.P."/>
            <person name="Cantor M.N."/>
            <person name="Hua S.X."/>
        </authorList>
    </citation>
    <scope>NUCLEOTIDE SEQUENCE [LARGE SCALE GENOMIC DNA]</scope>
    <source>
        <strain evidence="1 2">MUT 4182</strain>
    </source>
</reference>
<evidence type="ECO:0000313" key="2">
    <source>
        <dbReference type="Proteomes" id="UP000054248"/>
    </source>
</evidence>
<accession>A0A0C3QF00</accession>
<sequence>MSIRILLTELKAPQLRRVEFRDYLIIPALTQDIQFPVENNGRIFLSMMSAANVTELLARITNAADLQVLLDLDSIIDGDPRSRKAETWESRRDPPAISQLQGWWESVRENIPKVSWVVPSDEQEGSWKRLGGADLLFDDAIAYLDRRRGIWLKTQEYYRKPWPACLS</sequence>
<dbReference type="EMBL" id="KN822978">
    <property type="protein sequence ID" value="KIO29840.1"/>
    <property type="molecule type" value="Genomic_DNA"/>
</dbReference>
<dbReference type="OrthoDB" id="10366094at2759"/>
<keyword evidence="2" id="KW-1185">Reference proteome</keyword>
<organism evidence="1 2">
    <name type="scientific">Tulasnella calospora MUT 4182</name>
    <dbReference type="NCBI Taxonomy" id="1051891"/>
    <lineage>
        <taxon>Eukaryota</taxon>
        <taxon>Fungi</taxon>
        <taxon>Dikarya</taxon>
        <taxon>Basidiomycota</taxon>
        <taxon>Agaricomycotina</taxon>
        <taxon>Agaricomycetes</taxon>
        <taxon>Cantharellales</taxon>
        <taxon>Tulasnellaceae</taxon>
        <taxon>Tulasnella</taxon>
    </lineage>
</organism>